<dbReference type="Proteomes" id="UP001230685">
    <property type="component" value="Unassembled WGS sequence"/>
</dbReference>
<protein>
    <recommendedName>
        <fullName evidence="3">Nucleotidyltransferase family protein</fullName>
    </recommendedName>
</protein>
<reference evidence="1 2" key="1">
    <citation type="submission" date="2023-07" db="EMBL/GenBank/DDBJ databases">
        <authorList>
            <person name="Kim M.K."/>
        </authorList>
    </citation>
    <scope>NUCLEOTIDE SEQUENCE [LARGE SCALE GENOMIC DNA]</scope>
    <source>
        <strain evidence="1 2">KR1UV-12</strain>
    </source>
</reference>
<evidence type="ECO:0008006" key="3">
    <source>
        <dbReference type="Google" id="ProtNLM"/>
    </source>
</evidence>
<keyword evidence="2" id="KW-1185">Reference proteome</keyword>
<name>A0ABT9EKK4_9SPHN</name>
<proteinExistence type="predicted"/>
<comment type="caution">
    <text evidence="1">The sequence shown here is derived from an EMBL/GenBank/DDBJ whole genome shotgun (WGS) entry which is preliminary data.</text>
</comment>
<dbReference type="RefSeq" id="WP_305173071.1">
    <property type="nucleotide sequence ID" value="NZ_JAUUDS010000003.1"/>
</dbReference>
<dbReference type="EMBL" id="JAUUDS010000003">
    <property type="protein sequence ID" value="MDP1027367.1"/>
    <property type="molecule type" value="Genomic_DNA"/>
</dbReference>
<accession>A0ABT9EKK4</accession>
<evidence type="ECO:0000313" key="1">
    <source>
        <dbReference type="EMBL" id="MDP1027367.1"/>
    </source>
</evidence>
<organism evidence="1 2">
    <name type="scientific">Sphingomonas aurea</name>
    <dbReference type="NCBI Taxonomy" id="3063994"/>
    <lineage>
        <taxon>Bacteria</taxon>
        <taxon>Pseudomonadati</taxon>
        <taxon>Pseudomonadota</taxon>
        <taxon>Alphaproteobacteria</taxon>
        <taxon>Sphingomonadales</taxon>
        <taxon>Sphingomonadaceae</taxon>
        <taxon>Sphingomonas</taxon>
    </lineage>
</organism>
<sequence>MAILAQVSEAMCRRGLPRPVLVGGAAAEYFSGSALMTGDVNLTSPAQVELEEELLRLGFTKPEGVGHTTLGWVHPDLRLGFEVVAEMPFDGMVDRGRLLLVEGLADRAAFVVIPIEDLIADRMGQYASGTAPEMLGQAQTRYRLHPDLDMAYL</sequence>
<evidence type="ECO:0000313" key="2">
    <source>
        <dbReference type="Proteomes" id="UP001230685"/>
    </source>
</evidence>
<gene>
    <name evidence="1" type="ORF">Q5H91_09090</name>
</gene>